<accession>A0A843U626</accession>
<dbReference type="AlphaFoldDB" id="A0A843U626"/>
<dbReference type="EMBL" id="NMUH01000351">
    <property type="protein sequence ID" value="MQL77450.1"/>
    <property type="molecule type" value="Genomic_DNA"/>
</dbReference>
<evidence type="ECO:0000256" key="1">
    <source>
        <dbReference type="SAM" id="MobiDB-lite"/>
    </source>
</evidence>
<protein>
    <submittedName>
        <fullName evidence="2">Uncharacterized protein</fullName>
    </submittedName>
</protein>
<dbReference type="Proteomes" id="UP000652761">
    <property type="component" value="Unassembled WGS sequence"/>
</dbReference>
<evidence type="ECO:0000313" key="2">
    <source>
        <dbReference type="EMBL" id="MQL77450.1"/>
    </source>
</evidence>
<feature type="region of interest" description="Disordered" evidence="1">
    <location>
        <begin position="1"/>
        <end position="23"/>
    </location>
</feature>
<sequence length="132" mass="14882">MPKSNIHRGDTELSGHQNHSHYHNMISTTSSSLNCSHRPSDANIRYDIDAQLCQSQYTGNPTRVVRTVSMLWAKPTVTTMTSEAAPDFWMRRASSRAISQKFFTATIYSNKGFHRRRVSSAAVVATDFKINC</sequence>
<proteinExistence type="predicted"/>
<name>A0A843U626_COLES</name>
<keyword evidence="3" id="KW-1185">Reference proteome</keyword>
<gene>
    <name evidence="2" type="ORF">Taro_009864</name>
</gene>
<evidence type="ECO:0000313" key="3">
    <source>
        <dbReference type="Proteomes" id="UP000652761"/>
    </source>
</evidence>
<comment type="caution">
    <text evidence="2">The sequence shown here is derived from an EMBL/GenBank/DDBJ whole genome shotgun (WGS) entry which is preliminary data.</text>
</comment>
<reference evidence="2" key="1">
    <citation type="submission" date="2017-07" db="EMBL/GenBank/DDBJ databases">
        <title>Taro Niue Genome Assembly and Annotation.</title>
        <authorList>
            <person name="Atibalentja N."/>
            <person name="Keating K."/>
            <person name="Fields C.J."/>
        </authorList>
    </citation>
    <scope>NUCLEOTIDE SEQUENCE</scope>
    <source>
        <strain evidence="2">Niue_2</strain>
        <tissue evidence="2">Leaf</tissue>
    </source>
</reference>
<organism evidence="2 3">
    <name type="scientific">Colocasia esculenta</name>
    <name type="common">Wild taro</name>
    <name type="synonym">Arum esculentum</name>
    <dbReference type="NCBI Taxonomy" id="4460"/>
    <lineage>
        <taxon>Eukaryota</taxon>
        <taxon>Viridiplantae</taxon>
        <taxon>Streptophyta</taxon>
        <taxon>Embryophyta</taxon>
        <taxon>Tracheophyta</taxon>
        <taxon>Spermatophyta</taxon>
        <taxon>Magnoliopsida</taxon>
        <taxon>Liliopsida</taxon>
        <taxon>Araceae</taxon>
        <taxon>Aroideae</taxon>
        <taxon>Colocasieae</taxon>
        <taxon>Colocasia</taxon>
    </lineage>
</organism>